<dbReference type="Gene3D" id="1.25.40.10">
    <property type="entry name" value="Tetratricopeptide repeat domain"/>
    <property type="match status" value="1"/>
</dbReference>
<dbReference type="EMBL" id="BGZL01000021">
    <property type="protein sequence ID" value="GBQ03671.1"/>
    <property type="molecule type" value="Genomic_DNA"/>
</dbReference>
<comment type="caution">
    <text evidence="2">The sequence shown here is derived from an EMBL/GenBank/DDBJ whole genome shotgun (WGS) entry which is preliminary data.</text>
</comment>
<evidence type="ECO:0000313" key="3">
    <source>
        <dbReference type="Proteomes" id="UP000265354"/>
    </source>
</evidence>
<dbReference type="SUPFAM" id="SSF48452">
    <property type="entry name" value="TPR-like"/>
    <property type="match status" value="1"/>
</dbReference>
<dbReference type="AlphaFoldDB" id="A0A388T645"/>
<dbReference type="InterPro" id="IPR004027">
    <property type="entry name" value="SEC_C_motif"/>
</dbReference>
<sequence length="345" mass="38269">MTELAASDAPTTAYGTFLGTQRGEPSAAMCERWADEHAGDPEEPRALVDAGWLTVRKGEAEGALSLFRRAAACDGEYRLDAHVGIVGQLYALGRVTEAEHTQEDLRAHLDAEHTGEARLRVIDDMVETLTEAGRYERALEWCQAGLDRITANDDGLQAAEYRHMLLIDRGFLRGELGIELDEDDLAAEAEANASFAEFREELRGALSQGPSVDVPEDGEAFDGIVLRWVREDFAAVRARWLESTAHYGDDYDTYAERLQREARAYSEAGAARVRMVSATLTEFEAYTDRQGRDGDAAETRRSFGEWYALTGHPERVLLWPPARNGPCWCDSGRKYKKCCGAPAKN</sequence>
<evidence type="ECO:0008006" key="4">
    <source>
        <dbReference type="Google" id="ProtNLM"/>
    </source>
</evidence>
<accession>A0A388T645</accession>
<reference evidence="2 3" key="1">
    <citation type="submission" date="2018-07" db="EMBL/GenBank/DDBJ databases">
        <title>Whole Genome Shotgun Sequence of Streptomyces spongiicola strain 531S.</title>
        <authorList>
            <person name="Dohra H."/>
            <person name="Kodani S."/>
        </authorList>
    </citation>
    <scope>NUCLEOTIDE SEQUENCE [LARGE SCALE GENOMIC DNA]</scope>
    <source>
        <strain evidence="2 3">531S</strain>
    </source>
</reference>
<gene>
    <name evidence="2" type="ORF">SSP531S_51460</name>
</gene>
<dbReference type="RefSeq" id="WP_216365117.1">
    <property type="nucleotide sequence ID" value="NZ_BGZL01000021.1"/>
</dbReference>
<evidence type="ECO:0000256" key="1">
    <source>
        <dbReference type="SAM" id="MobiDB-lite"/>
    </source>
</evidence>
<name>A0A388T645_9ACTN</name>
<organism evidence="2 3">
    <name type="scientific">Streptomyces spongiicola</name>
    <dbReference type="NCBI Taxonomy" id="1690221"/>
    <lineage>
        <taxon>Bacteria</taxon>
        <taxon>Bacillati</taxon>
        <taxon>Actinomycetota</taxon>
        <taxon>Actinomycetes</taxon>
        <taxon>Kitasatosporales</taxon>
        <taxon>Streptomycetaceae</taxon>
        <taxon>Streptomyces</taxon>
    </lineage>
</organism>
<dbReference type="Pfam" id="PF02810">
    <property type="entry name" value="SEC-C"/>
    <property type="match status" value="1"/>
</dbReference>
<evidence type="ECO:0000313" key="2">
    <source>
        <dbReference type="EMBL" id="GBQ03671.1"/>
    </source>
</evidence>
<feature type="region of interest" description="Disordered" evidence="1">
    <location>
        <begin position="1"/>
        <end position="20"/>
    </location>
</feature>
<dbReference type="Proteomes" id="UP000265354">
    <property type="component" value="Unassembled WGS sequence"/>
</dbReference>
<dbReference type="InterPro" id="IPR011990">
    <property type="entry name" value="TPR-like_helical_dom_sf"/>
</dbReference>
<dbReference type="SUPFAM" id="SSF103642">
    <property type="entry name" value="Sec-C motif"/>
    <property type="match status" value="1"/>
</dbReference>
<dbReference type="Gene3D" id="3.10.450.50">
    <property type="match status" value="1"/>
</dbReference>
<proteinExistence type="predicted"/>
<protein>
    <recommendedName>
        <fullName evidence="4">SEC-C motif-containing protein</fullName>
    </recommendedName>
</protein>